<dbReference type="EMBL" id="GDQN01010370">
    <property type="protein sequence ID" value="JAT80684.1"/>
    <property type="molecule type" value="Transcribed_RNA"/>
</dbReference>
<evidence type="ECO:0000313" key="2">
    <source>
        <dbReference type="EMBL" id="JAT80684.1"/>
    </source>
</evidence>
<feature type="domain" description="TIL" evidence="1">
    <location>
        <begin position="29"/>
        <end position="75"/>
    </location>
</feature>
<accession>A0A1E1W185</accession>
<organism evidence="2">
    <name type="scientific">Pectinophora gossypiella</name>
    <name type="common">Cotton pink bollworm</name>
    <name type="synonym">Depressaria gossypiella</name>
    <dbReference type="NCBI Taxonomy" id="13191"/>
    <lineage>
        <taxon>Eukaryota</taxon>
        <taxon>Metazoa</taxon>
        <taxon>Ecdysozoa</taxon>
        <taxon>Arthropoda</taxon>
        <taxon>Hexapoda</taxon>
        <taxon>Insecta</taxon>
        <taxon>Pterygota</taxon>
        <taxon>Neoptera</taxon>
        <taxon>Endopterygota</taxon>
        <taxon>Lepidoptera</taxon>
        <taxon>Glossata</taxon>
        <taxon>Ditrysia</taxon>
        <taxon>Gelechioidea</taxon>
        <taxon>Gelechiidae</taxon>
        <taxon>Apatetrinae</taxon>
        <taxon>Pectinophora</taxon>
    </lineage>
</organism>
<protein>
    <recommendedName>
        <fullName evidence="1">TIL domain-containing protein</fullName>
    </recommendedName>
</protein>
<dbReference type="InterPro" id="IPR002919">
    <property type="entry name" value="TIL_dom"/>
</dbReference>
<evidence type="ECO:0000259" key="1">
    <source>
        <dbReference type="Pfam" id="PF01826"/>
    </source>
</evidence>
<proteinExistence type="predicted"/>
<reference evidence="2" key="1">
    <citation type="submission" date="2015-09" db="EMBL/GenBank/DDBJ databases">
        <title>De novo assembly of Pectinophora gossypiella (Pink Bollworm) gut transcriptome.</title>
        <authorList>
            <person name="Tassone E.E."/>
        </authorList>
    </citation>
    <scope>NUCLEOTIDE SEQUENCE</scope>
</reference>
<feature type="non-terminal residue" evidence="2">
    <location>
        <position position="1"/>
    </location>
</feature>
<gene>
    <name evidence="2" type="ORF">g.4822</name>
</gene>
<dbReference type="Gene3D" id="2.10.25.10">
    <property type="entry name" value="Laminin"/>
    <property type="match status" value="2"/>
</dbReference>
<dbReference type="SUPFAM" id="SSF57567">
    <property type="entry name" value="Serine protease inhibitors"/>
    <property type="match status" value="2"/>
</dbReference>
<dbReference type="Pfam" id="PF01826">
    <property type="entry name" value="TIL"/>
    <property type="match status" value="1"/>
</dbReference>
<dbReference type="InterPro" id="IPR036084">
    <property type="entry name" value="Ser_inhib-like_sf"/>
</dbReference>
<dbReference type="AlphaFoldDB" id="A0A1E1W185"/>
<name>A0A1E1W185_PECGO</name>
<sequence length="142" mass="15564">APVFRLSMNLPTQMSLVTAKPNNIPNAPTHMCIQQCARRTLGIVCPSVPACFKGCLCKFQYLRDVNGTCVPEDKCSIGPQCGENEEYTPCKQKLCRPYYCGDATSPCNPEDVKDDDCSADCVCKENYARSTTTGFCVPLSEC</sequence>